<organism evidence="1 2">
    <name type="scientific">Cichorium intybus</name>
    <name type="common">Chicory</name>
    <dbReference type="NCBI Taxonomy" id="13427"/>
    <lineage>
        <taxon>Eukaryota</taxon>
        <taxon>Viridiplantae</taxon>
        <taxon>Streptophyta</taxon>
        <taxon>Embryophyta</taxon>
        <taxon>Tracheophyta</taxon>
        <taxon>Spermatophyta</taxon>
        <taxon>Magnoliopsida</taxon>
        <taxon>eudicotyledons</taxon>
        <taxon>Gunneridae</taxon>
        <taxon>Pentapetalae</taxon>
        <taxon>asterids</taxon>
        <taxon>campanulids</taxon>
        <taxon>Asterales</taxon>
        <taxon>Asteraceae</taxon>
        <taxon>Cichorioideae</taxon>
        <taxon>Cichorieae</taxon>
        <taxon>Cichoriinae</taxon>
        <taxon>Cichorium</taxon>
    </lineage>
</organism>
<keyword evidence="2" id="KW-1185">Reference proteome</keyword>
<reference evidence="1 2" key="2">
    <citation type="journal article" date="2022" name="Mol. Ecol. Resour.">
        <title>The genomes of chicory, endive, great burdock and yacon provide insights into Asteraceae paleo-polyploidization history and plant inulin production.</title>
        <authorList>
            <person name="Fan W."/>
            <person name="Wang S."/>
            <person name="Wang H."/>
            <person name="Wang A."/>
            <person name="Jiang F."/>
            <person name="Liu H."/>
            <person name="Zhao H."/>
            <person name="Xu D."/>
            <person name="Zhang Y."/>
        </authorList>
    </citation>
    <scope>NUCLEOTIDE SEQUENCE [LARGE SCALE GENOMIC DNA]</scope>
    <source>
        <strain evidence="2">cv. Punajuju</strain>
        <tissue evidence="1">Leaves</tissue>
    </source>
</reference>
<evidence type="ECO:0000313" key="1">
    <source>
        <dbReference type="EMBL" id="KAI3699935.1"/>
    </source>
</evidence>
<sequence length="471" mass="52197">MRESTEMELKVIIQMPLLGSSVSDAGDAVMARWLQSAGLRHLASPMASNGIDQCHLPNLLMQGYGAQSPEEKQRLFKLMRNLNFNGESGSEPLSPTTQSSVGIGSSDGLYSPDFRGDFGPGLLDLHAMDDTELHTEQRGQTYVDASFGLPTLEKESNSRETNVAKIKVVVQKRPLNKKEVSRKADDVVSVSANSHTVHEPKLKEVTAPVTVQVKGVTTGQLDEVAAETAAALTANHPNEGDRYVDFVLGKKLGEELLVSFIEFPRLTKPLQRRFSTLKGYKIWDVEIWMNERVWRACANSCANFLYGFQDKSSKKGSKYWLICRFEGESTLADLIQSTKFPYNVAMGSMPEGRNLEVTQIMKAEKLCVINQLPSEYIGINGKPLYGKPLSDNEFSILQSCPNPPKKLKPGNYWYAIWSTLMCWKPLIRGGGMRRLFTGAGPRVGRAGPSVGIVVSFYEVVKYALHHQRSAS</sequence>
<dbReference type="Proteomes" id="UP001055811">
    <property type="component" value="Linkage Group LG08"/>
</dbReference>
<evidence type="ECO:0000313" key="2">
    <source>
        <dbReference type="Proteomes" id="UP001055811"/>
    </source>
</evidence>
<dbReference type="EMBL" id="CM042016">
    <property type="protein sequence ID" value="KAI3699935.1"/>
    <property type="molecule type" value="Genomic_DNA"/>
</dbReference>
<gene>
    <name evidence="1" type="ORF">L2E82_44545</name>
</gene>
<comment type="caution">
    <text evidence="1">The sequence shown here is derived from an EMBL/GenBank/DDBJ whole genome shotgun (WGS) entry which is preliminary data.</text>
</comment>
<protein>
    <submittedName>
        <fullName evidence="1">Uncharacterized protein</fullName>
    </submittedName>
</protein>
<proteinExistence type="predicted"/>
<accession>A0ACB8ZQK5</accession>
<name>A0ACB8ZQK5_CICIN</name>
<reference evidence="2" key="1">
    <citation type="journal article" date="2022" name="Mol. Ecol. Resour.">
        <title>The genomes of chicory, endive, great burdock and yacon provide insights into Asteraceae palaeo-polyploidization history and plant inulin production.</title>
        <authorList>
            <person name="Fan W."/>
            <person name="Wang S."/>
            <person name="Wang H."/>
            <person name="Wang A."/>
            <person name="Jiang F."/>
            <person name="Liu H."/>
            <person name="Zhao H."/>
            <person name="Xu D."/>
            <person name="Zhang Y."/>
        </authorList>
    </citation>
    <scope>NUCLEOTIDE SEQUENCE [LARGE SCALE GENOMIC DNA]</scope>
    <source>
        <strain evidence="2">cv. Punajuju</strain>
    </source>
</reference>